<protein>
    <recommendedName>
        <fullName evidence="7 8">Ribonuclease P protein component</fullName>
        <shortName evidence="7">RNase P protein</shortName>
        <shortName evidence="7">RNaseP protein</shortName>
        <ecNumber evidence="7 8">3.1.26.5</ecNumber>
    </recommendedName>
    <alternativeName>
        <fullName evidence="7">Protein C5</fullName>
    </alternativeName>
</protein>
<comment type="similarity">
    <text evidence="7">Belongs to the RnpA family.</text>
</comment>
<sequence>MTPIGRLTKRPQYLRVKGGARFVTPGLVLQARAQERAEIEGAKPDTTAPSRFGFTASKRVGKAVDRNRARRRLKELVRLYGPQHAANGFDYVLIARQGTLQRPFPELISDLERALARVHRPRHTKR</sequence>
<evidence type="ECO:0000256" key="8">
    <source>
        <dbReference type="NCBIfam" id="TIGR00188"/>
    </source>
</evidence>
<keyword evidence="6 7" id="KW-0694">RNA-binding</keyword>
<comment type="subunit">
    <text evidence="7">Consists of a catalytic RNA component (M1 or rnpB) and a protein subunit.</text>
</comment>
<keyword evidence="3 7" id="KW-0540">Nuclease</keyword>
<dbReference type="Proteomes" id="UP001597102">
    <property type="component" value="Unassembled WGS sequence"/>
</dbReference>
<keyword evidence="5 7" id="KW-0378">Hydrolase</keyword>
<evidence type="ECO:0000256" key="6">
    <source>
        <dbReference type="ARBA" id="ARBA00022884"/>
    </source>
</evidence>
<evidence type="ECO:0000313" key="10">
    <source>
        <dbReference type="Proteomes" id="UP001597102"/>
    </source>
</evidence>
<dbReference type="PANTHER" id="PTHR33992">
    <property type="entry name" value="RIBONUCLEASE P PROTEIN COMPONENT"/>
    <property type="match status" value="1"/>
</dbReference>
<evidence type="ECO:0000313" key="9">
    <source>
        <dbReference type="EMBL" id="MFD0988154.1"/>
    </source>
</evidence>
<keyword evidence="10" id="KW-1185">Reference proteome</keyword>
<dbReference type="InterPro" id="IPR020539">
    <property type="entry name" value="RNase_P_CS"/>
</dbReference>
<dbReference type="Gene3D" id="3.30.230.10">
    <property type="match status" value="1"/>
</dbReference>
<comment type="catalytic activity">
    <reaction evidence="7">
        <text>Endonucleolytic cleavage of RNA, removing 5'-extranucleotides from tRNA precursor.</text>
        <dbReference type="EC" id="3.1.26.5"/>
    </reaction>
</comment>
<dbReference type="SUPFAM" id="SSF54211">
    <property type="entry name" value="Ribosomal protein S5 domain 2-like"/>
    <property type="match status" value="1"/>
</dbReference>
<dbReference type="PROSITE" id="PS00648">
    <property type="entry name" value="RIBONUCLEASE_P"/>
    <property type="match status" value="1"/>
</dbReference>
<dbReference type="RefSeq" id="WP_379091007.1">
    <property type="nucleotide sequence ID" value="NZ_JBHTJO010000002.1"/>
</dbReference>
<dbReference type="InterPro" id="IPR014721">
    <property type="entry name" value="Ribsml_uS5_D2-typ_fold_subgr"/>
</dbReference>
<name>A0ABW3JDK1_9HYPH</name>
<evidence type="ECO:0000256" key="4">
    <source>
        <dbReference type="ARBA" id="ARBA00022759"/>
    </source>
</evidence>
<dbReference type="InterPro" id="IPR000100">
    <property type="entry name" value="RNase_P"/>
</dbReference>
<dbReference type="Pfam" id="PF00825">
    <property type="entry name" value="Ribonuclease_P"/>
    <property type="match status" value="1"/>
</dbReference>
<evidence type="ECO:0000256" key="2">
    <source>
        <dbReference type="ARBA" id="ARBA00022694"/>
    </source>
</evidence>
<keyword evidence="4 7" id="KW-0255">Endonuclease</keyword>
<dbReference type="NCBIfam" id="TIGR00188">
    <property type="entry name" value="rnpA"/>
    <property type="match status" value="1"/>
</dbReference>
<accession>A0ABW3JDK1</accession>
<gene>
    <name evidence="7 9" type="primary">rnpA</name>
    <name evidence="9" type="ORF">ACFQ2F_13700</name>
</gene>
<dbReference type="EMBL" id="JBHTJO010000002">
    <property type="protein sequence ID" value="MFD0988154.1"/>
    <property type="molecule type" value="Genomic_DNA"/>
</dbReference>
<dbReference type="PANTHER" id="PTHR33992:SF1">
    <property type="entry name" value="RIBONUCLEASE P PROTEIN COMPONENT"/>
    <property type="match status" value="1"/>
</dbReference>
<evidence type="ECO:0000256" key="1">
    <source>
        <dbReference type="ARBA" id="ARBA00002663"/>
    </source>
</evidence>
<proteinExistence type="inferred from homology"/>
<evidence type="ECO:0000256" key="7">
    <source>
        <dbReference type="HAMAP-Rule" id="MF_00227"/>
    </source>
</evidence>
<dbReference type="EC" id="3.1.26.5" evidence="7 8"/>
<organism evidence="9 10">
    <name type="scientific">Methyloligella solikamskensis</name>
    <dbReference type="NCBI Taxonomy" id="1177756"/>
    <lineage>
        <taxon>Bacteria</taxon>
        <taxon>Pseudomonadati</taxon>
        <taxon>Pseudomonadota</taxon>
        <taxon>Alphaproteobacteria</taxon>
        <taxon>Hyphomicrobiales</taxon>
        <taxon>Hyphomicrobiaceae</taxon>
        <taxon>Methyloligella</taxon>
    </lineage>
</organism>
<dbReference type="GO" id="GO:0004526">
    <property type="term" value="F:ribonuclease P activity"/>
    <property type="evidence" value="ECO:0007669"/>
    <property type="project" value="UniProtKB-EC"/>
</dbReference>
<evidence type="ECO:0000256" key="3">
    <source>
        <dbReference type="ARBA" id="ARBA00022722"/>
    </source>
</evidence>
<dbReference type="InterPro" id="IPR020568">
    <property type="entry name" value="Ribosomal_Su5_D2-typ_SF"/>
</dbReference>
<dbReference type="HAMAP" id="MF_00227">
    <property type="entry name" value="RNase_P"/>
    <property type="match status" value="1"/>
</dbReference>
<reference evidence="10" key="1">
    <citation type="journal article" date="2019" name="Int. J. Syst. Evol. Microbiol.">
        <title>The Global Catalogue of Microorganisms (GCM) 10K type strain sequencing project: providing services to taxonomists for standard genome sequencing and annotation.</title>
        <authorList>
            <consortium name="The Broad Institute Genomics Platform"/>
            <consortium name="The Broad Institute Genome Sequencing Center for Infectious Disease"/>
            <person name="Wu L."/>
            <person name="Ma J."/>
        </authorList>
    </citation>
    <scope>NUCLEOTIDE SEQUENCE [LARGE SCALE GENOMIC DNA]</scope>
    <source>
        <strain evidence="10">CCUG 61697</strain>
    </source>
</reference>
<comment type="caution">
    <text evidence="9">The sequence shown here is derived from an EMBL/GenBank/DDBJ whole genome shotgun (WGS) entry which is preliminary data.</text>
</comment>
<comment type="function">
    <text evidence="1 7">RNaseP catalyzes the removal of the 5'-leader sequence from pre-tRNA to produce the mature 5'-terminus. It can also cleave other RNA substrates such as 4.5S RNA. The protein component plays an auxiliary but essential role in vivo by binding to the 5'-leader sequence and broadening the substrate specificity of the ribozyme.</text>
</comment>
<keyword evidence="2 7" id="KW-0819">tRNA processing</keyword>
<evidence type="ECO:0000256" key="5">
    <source>
        <dbReference type="ARBA" id="ARBA00022801"/>
    </source>
</evidence>